<evidence type="ECO:0000256" key="1">
    <source>
        <dbReference type="ARBA" id="ARBA00022448"/>
    </source>
</evidence>
<name>A0A7X3MQT4_9HYPH</name>
<accession>A0A7X3MQT4</accession>
<dbReference type="OrthoDB" id="5290400at2"/>
<dbReference type="GO" id="GO:0015297">
    <property type="term" value="F:antiporter activity"/>
    <property type="evidence" value="ECO:0007669"/>
    <property type="project" value="InterPro"/>
</dbReference>
<dbReference type="PANTHER" id="PTHR43057">
    <property type="entry name" value="ARSENITE EFFLUX TRANSPORTER"/>
    <property type="match status" value="1"/>
</dbReference>
<keyword evidence="2" id="KW-0812">Transmembrane</keyword>
<keyword evidence="2" id="KW-1133">Transmembrane helix</keyword>
<keyword evidence="2" id="KW-0472">Membrane</keyword>
<dbReference type="GO" id="GO:0005886">
    <property type="term" value="C:plasma membrane"/>
    <property type="evidence" value="ECO:0007669"/>
    <property type="project" value="TreeGrafter"/>
</dbReference>
<dbReference type="InterPro" id="IPR004706">
    <property type="entry name" value="Arsenical-R_Acr3"/>
</dbReference>
<comment type="caution">
    <text evidence="3">The sequence shown here is derived from an EMBL/GenBank/DDBJ whole genome shotgun (WGS) entry which is preliminary data.</text>
</comment>
<protein>
    <submittedName>
        <fullName evidence="3">Uncharacterized protein</fullName>
    </submittedName>
</protein>
<organism evidence="3 4">
    <name type="scientific">Microvirga makkahensis</name>
    <dbReference type="NCBI Taxonomy" id="1128670"/>
    <lineage>
        <taxon>Bacteria</taxon>
        <taxon>Pseudomonadati</taxon>
        <taxon>Pseudomonadota</taxon>
        <taxon>Alphaproteobacteria</taxon>
        <taxon>Hyphomicrobiales</taxon>
        <taxon>Methylobacteriaceae</taxon>
        <taxon>Microvirga</taxon>
    </lineage>
</organism>
<reference evidence="3 4" key="1">
    <citation type="submission" date="2019-12" db="EMBL/GenBank/DDBJ databases">
        <authorList>
            <person name="Yuan C.-G."/>
        </authorList>
    </citation>
    <scope>NUCLEOTIDE SEQUENCE [LARGE SCALE GENOMIC DNA]</scope>
    <source>
        <strain evidence="3 4">KCTC 23863</strain>
    </source>
</reference>
<evidence type="ECO:0000313" key="4">
    <source>
        <dbReference type="Proteomes" id="UP000436483"/>
    </source>
</evidence>
<keyword evidence="4" id="KW-1185">Reference proteome</keyword>
<keyword evidence="1" id="KW-0813">Transport</keyword>
<dbReference type="EMBL" id="WURB01000005">
    <property type="protein sequence ID" value="MXQ11504.1"/>
    <property type="molecule type" value="Genomic_DNA"/>
</dbReference>
<sequence>MSGVFQVVGTAEIAKVNLLVAALIWLMIVPVPIRIDLAALGKLRRHWCGIGVTLFINRAVKPFSMTKLIWFFPGFVVRPDLPEGGINPCIAGAILLAAGPARRWCSSGAT</sequence>
<dbReference type="GO" id="GO:0015105">
    <property type="term" value="F:arsenite transmembrane transporter activity"/>
    <property type="evidence" value="ECO:0007669"/>
    <property type="project" value="TreeGrafter"/>
</dbReference>
<dbReference type="Gene3D" id="1.20.1530.20">
    <property type="match status" value="1"/>
</dbReference>
<dbReference type="Proteomes" id="UP000436483">
    <property type="component" value="Unassembled WGS sequence"/>
</dbReference>
<reference evidence="3 4" key="2">
    <citation type="submission" date="2020-01" db="EMBL/GenBank/DDBJ databases">
        <title>Microvirga sp. nov., an arsenate reduction bacterium isolated from Tibet hotspring sediments.</title>
        <authorList>
            <person name="Xian W.-D."/>
            <person name="Li W.-J."/>
        </authorList>
    </citation>
    <scope>NUCLEOTIDE SEQUENCE [LARGE SCALE GENOMIC DNA]</scope>
    <source>
        <strain evidence="3 4">KCTC 23863</strain>
    </source>
</reference>
<evidence type="ECO:0000313" key="3">
    <source>
        <dbReference type="EMBL" id="MXQ11504.1"/>
    </source>
</evidence>
<dbReference type="InterPro" id="IPR038770">
    <property type="entry name" value="Na+/solute_symporter_sf"/>
</dbReference>
<dbReference type="AlphaFoldDB" id="A0A7X3MQT4"/>
<dbReference type="PANTHER" id="PTHR43057:SF1">
    <property type="entry name" value="ARSENICAL-RESISTANCE PROTEIN 3"/>
    <property type="match status" value="1"/>
</dbReference>
<dbReference type="GO" id="GO:0015104">
    <property type="term" value="F:antimonite transmembrane transporter activity"/>
    <property type="evidence" value="ECO:0007669"/>
    <property type="project" value="TreeGrafter"/>
</dbReference>
<feature type="transmembrane region" description="Helical" evidence="2">
    <location>
        <begin position="16"/>
        <end position="35"/>
    </location>
</feature>
<proteinExistence type="predicted"/>
<gene>
    <name evidence="3" type="ORF">GR328_08545</name>
</gene>
<evidence type="ECO:0000256" key="2">
    <source>
        <dbReference type="SAM" id="Phobius"/>
    </source>
</evidence>